<protein>
    <submittedName>
        <fullName evidence="3">Toxin</fullName>
    </submittedName>
</protein>
<evidence type="ECO:0000256" key="1">
    <source>
        <dbReference type="SAM" id="MobiDB-lite"/>
    </source>
</evidence>
<evidence type="ECO:0000259" key="2">
    <source>
        <dbReference type="Pfam" id="PF04149"/>
    </source>
</evidence>
<sequence>MGTESRLSRLTWRKSSHSGHDDGNCVECAPCNGAAWRKSSYSGDDDGNCVEVSPECGAGVAIRDSKWPGGPQLRVGVRAFGVFVDAQR</sequence>
<dbReference type="Pfam" id="PF04149">
    <property type="entry name" value="DUF397"/>
    <property type="match status" value="2"/>
</dbReference>
<dbReference type="RefSeq" id="WP_086815747.1">
    <property type="nucleotide sequence ID" value="NZ_BJMM01000052.1"/>
</dbReference>
<evidence type="ECO:0000313" key="4">
    <source>
        <dbReference type="Proteomes" id="UP000319210"/>
    </source>
</evidence>
<name>A0A4Y3R7F9_STRCI</name>
<dbReference type="EMBL" id="BJMM01000052">
    <property type="protein sequence ID" value="GEB53494.1"/>
    <property type="molecule type" value="Genomic_DNA"/>
</dbReference>
<feature type="domain" description="DUF397" evidence="2">
    <location>
        <begin position="10"/>
        <end position="33"/>
    </location>
</feature>
<dbReference type="OrthoDB" id="4316979at2"/>
<feature type="region of interest" description="Disordered" evidence="1">
    <location>
        <begin position="1"/>
        <end position="21"/>
    </location>
</feature>
<accession>A0A4Y3R7F9</accession>
<keyword evidence="4" id="KW-1185">Reference proteome</keyword>
<proteinExistence type="predicted"/>
<organism evidence="3 4">
    <name type="scientific">Streptomyces cacaoi</name>
    <dbReference type="NCBI Taxonomy" id="1898"/>
    <lineage>
        <taxon>Bacteria</taxon>
        <taxon>Bacillati</taxon>
        <taxon>Actinomycetota</taxon>
        <taxon>Actinomycetes</taxon>
        <taxon>Kitasatosporales</taxon>
        <taxon>Streptomycetaceae</taxon>
        <taxon>Streptomyces</taxon>
    </lineage>
</organism>
<gene>
    <name evidence="3" type="ORF">SCA03_60450</name>
</gene>
<evidence type="ECO:0000313" key="3">
    <source>
        <dbReference type="EMBL" id="GEB53494.1"/>
    </source>
</evidence>
<feature type="domain" description="DUF397" evidence="2">
    <location>
        <begin position="34"/>
        <end position="86"/>
    </location>
</feature>
<comment type="caution">
    <text evidence="3">The sequence shown here is derived from an EMBL/GenBank/DDBJ whole genome shotgun (WGS) entry which is preliminary data.</text>
</comment>
<dbReference type="InterPro" id="IPR007278">
    <property type="entry name" value="DUF397"/>
</dbReference>
<dbReference type="AlphaFoldDB" id="A0A4Y3R7F9"/>
<dbReference type="Proteomes" id="UP000319210">
    <property type="component" value="Unassembled WGS sequence"/>
</dbReference>
<reference evidence="3 4" key="1">
    <citation type="submission" date="2019-06" db="EMBL/GenBank/DDBJ databases">
        <title>Whole genome shotgun sequence of Streptomyces cacaoi subsp. cacaoi NBRC 12748.</title>
        <authorList>
            <person name="Hosoyama A."/>
            <person name="Uohara A."/>
            <person name="Ohji S."/>
            <person name="Ichikawa N."/>
        </authorList>
    </citation>
    <scope>NUCLEOTIDE SEQUENCE [LARGE SCALE GENOMIC DNA]</scope>
    <source>
        <strain evidence="3 4">NBRC 12748</strain>
    </source>
</reference>